<evidence type="ECO:0000313" key="1">
    <source>
        <dbReference type="EMBL" id="PZG18450.1"/>
    </source>
</evidence>
<dbReference type="EMBL" id="POUD01000052">
    <property type="protein sequence ID" value="PZG18450.1"/>
    <property type="molecule type" value="Genomic_DNA"/>
</dbReference>
<comment type="caution">
    <text evidence="1">The sequence shown here is derived from an EMBL/GenBank/DDBJ whole genome shotgun (WGS) entry which is preliminary data.</text>
</comment>
<accession>A0A2W2EY07</accession>
<organism evidence="1 2">
    <name type="scientific">Nonomuraea aridisoli</name>
    <dbReference type="NCBI Taxonomy" id="2070368"/>
    <lineage>
        <taxon>Bacteria</taxon>
        <taxon>Bacillati</taxon>
        <taxon>Actinomycetota</taxon>
        <taxon>Actinomycetes</taxon>
        <taxon>Streptosporangiales</taxon>
        <taxon>Streptosporangiaceae</taxon>
        <taxon>Nonomuraea</taxon>
    </lineage>
</organism>
<protein>
    <submittedName>
        <fullName evidence="1">Uncharacterized protein</fullName>
    </submittedName>
</protein>
<dbReference type="Proteomes" id="UP000249304">
    <property type="component" value="Unassembled WGS sequence"/>
</dbReference>
<proteinExistence type="predicted"/>
<keyword evidence="2" id="KW-1185">Reference proteome</keyword>
<gene>
    <name evidence="1" type="ORF">C1J01_15015</name>
</gene>
<reference evidence="1 2" key="1">
    <citation type="submission" date="2018-01" db="EMBL/GenBank/DDBJ databases">
        <title>Draft genome sequence of Nonomuraea sp. KC333.</title>
        <authorList>
            <person name="Sahin N."/>
            <person name="Saygin H."/>
            <person name="Ay H."/>
        </authorList>
    </citation>
    <scope>NUCLEOTIDE SEQUENCE [LARGE SCALE GENOMIC DNA]</scope>
    <source>
        <strain evidence="1 2">KC333</strain>
    </source>
</reference>
<dbReference type="RefSeq" id="WP_111179582.1">
    <property type="nucleotide sequence ID" value="NZ_POUD01000052.1"/>
</dbReference>
<name>A0A2W2EY07_9ACTN</name>
<dbReference type="OrthoDB" id="208855at2"/>
<evidence type="ECO:0000313" key="2">
    <source>
        <dbReference type="Proteomes" id="UP000249304"/>
    </source>
</evidence>
<sequence length="71" mass="7090">MSPANVPALTGRTLVVVDRGDLMAGPADGPLTRADAASVAGAALACRAAHARVVVLGAGEVSVRVRPGWPF</sequence>
<dbReference type="AlphaFoldDB" id="A0A2W2EY07"/>